<dbReference type="SMART" id="SM00671">
    <property type="entry name" value="SEL1"/>
    <property type="match status" value="2"/>
</dbReference>
<keyword evidence="1" id="KW-0418">Kinase</keyword>
<keyword evidence="2" id="KW-1185">Reference proteome</keyword>
<dbReference type="InterPro" id="IPR052945">
    <property type="entry name" value="Mitotic_Regulator"/>
</dbReference>
<organism evidence="1 2">
    <name type="scientific">Gigaspora margarita</name>
    <dbReference type="NCBI Taxonomy" id="4874"/>
    <lineage>
        <taxon>Eukaryota</taxon>
        <taxon>Fungi</taxon>
        <taxon>Fungi incertae sedis</taxon>
        <taxon>Mucoromycota</taxon>
        <taxon>Glomeromycotina</taxon>
        <taxon>Glomeromycetes</taxon>
        <taxon>Diversisporales</taxon>
        <taxon>Gigasporaceae</taxon>
        <taxon>Gigaspora</taxon>
    </lineage>
</organism>
<comment type="caution">
    <text evidence="1">The sequence shown here is derived from an EMBL/GenBank/DDBJ whole genome shotgun (WGS) entry which is preliminary data.</text>
</comment>
<dbReference type="AlphaFoldDB" id="A0A8H3WZJ0"/>
<evidence type="ECO:0000313" key="1">
    <source>
        <dbReference type="EMBL" id="KAF0387758.1"/>
    </source>
</evidence>
<protein>
    <submittedName>
        <fullName evidence="1">Calmodulin-dependent protein kinase</fullName>
    </submittedName>
</protein>
<dbReference type="Gene3D" id="1.25.40.10">
    <property type="entry name" value="Tetratricopeptide repeat domain"/>
    <property type="match status" value="1"/>
</dbReference>
<dbReference type="OrthoDB" id="2459493at2759"/>
<gene>
    <name evidence="1" type="ORF">F8M41_011165</name>
</gene>
<dbReference type="GO" id="GO:0016301">
    <property type="term" value="F:kinase activity"/>
    <property type="evidence" value="ECO:0007669"/>
    <property type="project" value="UniProtKB-KW"/>
</dbReference>
<dbReference type="PANTHER" id="PTHR43628:SF1">
    <property type="entry name" value="CHITIN SYNTHASE REGULATORY FACTOR 2-RELATED"/>
    <property type="match status" value="1"/>
</dbReference>
<dbReference type="PANTHER" id="PTHR43628">
    <property type="entry name" value="ACTIVATOR OF C KINASE PROTEIN 1-RELATED"/>
    <property type="match status" value="1"/>
</dbReference>
<dbReference type="Pfam" id="PF08238">
    <property type="entry name" value="Sel1"/>
    <property type="match status" value="2"/>
</dbReference>
<evidence type="ECO:0000313" key="2">
    <source>
        <dbReference type="Proteomes" id="UP000439903"/>
    </source>
</evidence>
<accession>A0A8H3WZJ0</accession>
<name>A0A8H3WZJ0_GIGMA</name>
<reference evidence="1 2" key="1">
    <citation type="journal article" date="2019" name="Environ. Microbiol.">
        <title>At the nexus of three kingdoms: the genome of the mycorrhizal fungus Gigaspora margarita provides insights into plant, endobacterial and fungal interactions.</title>
        <authorList>
            <person name="Venice F."/>
            <person name="Ghignone S."/>
            <person name="Salvioli di Fossalunga A."/>
            <person name="Amselem J."/>
            <person name="Novero M."/>
            <person name="Xianan X."/>
            <person name="Sedzielewska Toro K."/>
            <person name="Morin E."/>
            <person name="Lipzen A."/>
            <person name="Grigoriev I.V."/>
            <person name="Henrissat B."/>
            <person name="Martin F.M."/>
            <person name="Bonfante P."/>
        </authorList>
    </citation>
    <scope>NUCLEOTIDE SEQUENCE [LARGE SCALE GENOMIC DNA]</scope>
    <source>
        <strain evidence="1 2">BEG34</strain>
    </source>
</reference>
<dbReference type="Proteomes" id="UP000439903">
    <property type="component" value="Unassembled WGS sequence"/>
</dbReference>
<keyword evidence="1" id="KW-0808">Transferase</keyword>
<dbReference type="InterPro" id="IPR011990">
    <property type="entry name" value="TPR-like_helical_dom_sf"/>
</dbReference>
<proteinExistence type="predicted"/>
<dbReference type="EMBL" id="WTPW01002292">
    <property type="protein sequence ID" value="KAF0387758.1"/>
    <property type="molecule type" value="Genomic_DNA"/>
</dbReference>
<sequence length="211" mass="24237">MWNNEISNNESTEFVEQIKKANQMFDDSSLSHSEIHPEAVYMRKQFDPLNIRGVNMQSNHLSHSGIIIFQYRQYIVIINNSLIIIKDNRNEKKNTESLIVVDPLCVIDPKETEHNKTFHLISDEKDDAEGMFTLGFCYQGGIGIKKDENKAFIYYKVSADMGNISAILSLGNCYKNGIGVEKDENEAFLHFQKSANMENHIGIYGKCYWNI</sequence>
<dbReference type="SUPFAM" id="SSF81901">
    <property type="entry name" value="HCP-like"/>
    <property type="match status" value="1"/>
</dbReference>
<dbReference type="InterPro" id="IPR006597">
    <property type="entry name" value="Sel1-like"/>
</dbReference>